<dbReference type="GO" id="GO:0071555">
    <property type="term" value="P:cell wall organization"/>
    <property type="evidence" value="ECO:0007669"/>
    <property type="project" value="UniProtKB-KW"/>
</dbReference>
<proteinExistence type="inferred from homology"/>
<dbReference type="Pfam" id="PF02618">
    <property type="entry name" value="YceG"/>
    <property type="match status" value="1"/>
</dbReference>
<dbReference type="NCBIfam" id="TIGR00247">
    <property type="entry name" value="endolytic transglycosylase MltG"/>
    <property type="match status" value="1"/>
</dbReference>
<feature type="site" description="Important for catalytic activity" evidence="7">
    <location>
        <position position="199"/>
    </location>
</feature>
<dbReference type="CDD" id="cd08010">
    <property type="entry name" value="MltG_like"/>
    <property type="match status" value="1"/>
</dbReference>
<evidence type="ECO:0000313" key="9">
    <source>
        <dbReference type="Proteomes" id="UP000005392"/>
    </source>
</evidence>
<dbReference type="Gene3D" id="3.30.160.60">
    <property type="entry name" value="Classic Zinc Finger"/>
    <property type="match status" value="1"/>
</dbReference>
<protein>
    <recommendedName>
        <fullName evidence="7">Endolytic murein transglycosylase</fullName>
        <ecNumber evidence="7">4.2.2.29</ecNumber>
    </recommendedName>
    <alternativeName>
        <fullName evidence="7">Peptidoglycan lytic transglycosylase</fullName>
    </alternativeName>
    <alternativeName>
        <fullName evidence="7">Peptidoglycan polymerization terminase</fullName>
    </alternativeName>
</protein>
<comment type="catalytic activity">
    <reaction evidence="7">
        <text>a peptidoglycan chain = a peptidoglycan chain with N-acetyl-1,6-anhydromuramyl-[peptide] at the reducing end + a peptidoglycan chain with N-acetylglucosamine at the non-reducing end.</text>
        <dbReference type="EC" id="4.2.2.29"/>
    </reaction>
</comment>
<dbReference type="GO" id="GO:0008932">
    <property type="term" value="F:lytic endotransglycosylase activity"/>
    <property type="evidence" value="ECO:0007669"/>
    <property type="project" value="UniProtKB-UniRule"/>
</dbReference>
<keyword evidence="8" id="KW-0808">Transferase</keyword>
<keyword evidence="3 7" id="KW-1133">Transmembrane helix</keyword>
<dbReference type="HAMAP" id="MF_02065">
    <property type="entry name" value="MltG"/>
    <property type="match status" value="1"/>
</dbReference>
<reference evidence="8 9" key="1">
    <citation type="submission" date="2011-05" db="EMBL/GenBank/DDBJ databases">
        <authorList>
            <person name="Muzny D."/>
            <person name="Qin X."/>
            <person name="Deng J."/>
            <person name="Jiang H."/>
            <person name="Liu Y."/>
            <person name="Qu J."/>
            <person name="Song X.-Z."/>
            <person name="Zhang L."/>
            <person name="Thornton R."/>
            <person name="Coyle M."/>
            <person name="Francisco L."/>
            <person name="Jackson L."/>
            <person name="Javaid M."/>
            <person name="Korchina V."/>
            <person name="Kovar C."/>
            <person name="Mata R."/>
            <person name="Mathew T."/>
            <person name="Ngo R."/>
            <person name="Nguyen L."/>
            <person name="Nguyen N."/>
            <person name="Okwuonu G."/>
            <person name="Ongeri F."/>
            <person name="Pham C."/>
            <person name="Simmons D."/>
            <person name="Wilczek-Boney K."/>
            <person name="Hale W."/>
            <person name="Jakkamsetti A."/>
            <person name="Pham P."/>
            <person name="Ruth R."/>
            <person name="San Lucas F."/>
            <person name="Warren J."/>
            <person name="Zhang J."/>
            <person name="Zhao Z."/>
            <person name="Zhou C."/>
            <person name="Zhu D."/>
            <person name="Lee S."/>
            <person name="Bess C."/>
            <person name="Blankenburg K."/>
            <person name="Forbes L."/>
            <person name="Fu Q."/>
            <person name="Gubbala S."/>
            <person name="Hirani K."/>
            <person name="Jayaseelan J.C."/>
            <person name="Lara F."/>
            <person name="Munidasa M."/>
            <person name="Palculict T."/>
            <person name="Patil S."/>
            <person name="Pu L.-L."/>
            <person name="Saada N."/>
            <person name="Tang L."/>
            <person name="Weissenberger G."/>
            <person name="Zhu Y."/>
            <person name="Hemphill L."/>
            <person name="Shang Y."/>
            <person name="Youmans B."/>
            <person name="Ayvaz T."/>
            <person name="Ross M."/>
            <person name="Santibanez J."/>
            <person name="Aqrawi P."/>
            <person name="Gross S."/>
            <person name="Joshi V."/>
            <person name="Fowler G."/>
            <person name="Nazareth L."/>
            <person name="Reid J."/>
            <person name="Worley K."/>
            <person name="Petrosino J."/>
            <person name="Highlander S."/>
            <person name="Gibbs R."/>
        </authorList>
    </citation>
    <scope>NUCLEOTIDE SEQUENCE [LARGE SCALE GENOMIC DNA]</scope>
    <source>
        <strain evidence="8 9">ATCC 51191</strain>
    </source>
</reference>
<evidence type="ECO:0000256" key="2">
    <source>
        <dbReference type="ARBA" id="ARBA00022692"/>
    </source>
</evidence>
<gene>
    <name evidence="7" type="primary">mltG</name>
    <name evidence="8" type="ORF">HMPREF9094_0038</name>
</gene>
<dbReference type="HOGENOM" id="CLU_025574_2_0_0"/>
<dbReference type="AlphaFoldDB" id="F9EJD4"/>
<keyword evidence="9" id="KW-1185">Reference proteome</keyword>
<keyword evidence="5 7" id="KW-0456">Lyase</keyword>
<dbReference type="EMBL" id="AFQD01000006">
    <property type="protein sequence ID" value="EGQ80928.1"/>
    <property type="molecule type" value="Genomic_DNA"/>
</dbReference>
<dbReference type="EC" id="4.2.2.29" evidence="7"/>
<keyword evidence="1 7" id="KW-1003">Cell membrane</keyword>
<evidence type="ECO:0000256" key="3">
    <source>
        <dbReference type="ARBA" id="ARBA00022989"/>
    </source>
</evidence>
<evidence type="ECO:0000256" key="4">
    <source>
        <dbReference type="ARBA" id="ARBA00023136"/>
    </source>
</evidence>
<comment type="similarity">
    <text evidence="7">Belongs to the transglycosylase MltG family.</text>
</comment>
<dbReference type="GO" id="GO:0009252">
    <property type="term" value="P:peptidoglycan biosynthetic process"/>
    <property type="evidence" value="ECO:0007669"/>
    <property type="project" value="UniProtKB-UniRule"/>
</dbReference>
<organism evidence="8 9">
    <name type="scientific">Fusobacterium animalis ATCC 51191</name>
    <dbReference type="NCBI Taxonomy" id="997347"/>
    <lineage>
        <taxon>Bacteria</taxon>
        <taxon>Fusobacteriati</taxon>
        <taxon>Fusobacteriota</taxon>
        <taxon>Fusobacteriia</taxon>
        <taxon>Fusobacteriales</taxon>
        <taxon>Fusobacteriaceae</taxon>
        <taxon>Fusobacterium</taxon>
    </lineage>
</organism>
<evidence type="ECO:0000256" key="5">
    <source>
        <dbReference type="ARBA" id="ARBA00023239"/>
    </source>
</evidence>
<evidence type="ECO:0000256" key="6">
    <source>
        <dbReference type="ARBA" id="ARBA00023316"/>
    </source>
</evidence>
<evidence type="ECO:0000313" key="8">
    <source>
        <dbReference type="EMBL" id="EGQ80928.1"/>
    </source>
</evidence>
<dbReference type="PANTHER" id="PTHR30518">
    <property type="entry name" value="ENDOLYTIC MUREIN TRANSGLYCOSYLASE"/>
    <property type="match status" value="1"/>
</dbReference>
<dbReference type="InterPro" id="IPR003770">
    <property type="entry name" value="MLTG-like"/>
</dbReference>
<dbReference type="PATRIC" id="fig|997347.4.peg.35"/>
<keyword evidence="6 7" id="KW-0961">Cell wall biogenesis/degradation</keyword>
<dbReference type="STRING" id="76859.RN98_11740"/>
<keyword evidence="2 7" id="KW-0812">Transmembrane</keyword>
<comment type="function">
    <text evidence="7">Functions as a peptidoglycan terminase that cleaves nascent peptidoglycan strands endolytically to terminate their elongation.</text>
</comment>
<dbReference type="Proteomes" id="UP000005392">
    <property type="component" value="Unassembled WGS sequence"/>
</dbReference>
<name>F9EJD4_9FUSO</name>
<dbReference type="GO" id="GO:0016740">
    <property type="term" value="F:transferase activity"/>
    <property type="evidence" value="ECO:0007669"/>
    <property type="project" value="UniProtKB-KW"/>
</dbReference>
<dbReference type="GO" id="GO:0005886">
    <property type="term" value="C:plasma membrane"/>
    <property type="evidence" value="ECO:0007669"/>
    <property type="project" value="UniProtKB-UniRule"/>
</dbReference>
<evidence type="ECO:0000256" key="1">
    <source>
        <dbReference type="ARBA" id="ARBA00022475"/>
    </source>
</evidence>
<accession>F9EJD4</accession>
<evidence type="ECO:0000256" key="7">
    <source>
        <dbReference type="HAMAP-Rule" id="MF_02065"/>
    </source>
</evidence>
<dbReference type="PANTHER" id="PTHR30518:SF2">
    <property type="entry name" value="ENDOLYTIC MUREIN TRANSGLYCOSYLASE"/>
    <property type="match status" value="1"/>
</dbReference>
<keyword evidence="4 7" id="KW-0472">Membrane</keyword>
<comment type="caution">
    <text evidence="8">The sequence shown here is derived from an EMBL/GenBank/DDBJ whole genome shotgun (WGS) entry which is preliminary data.</text>
</comment>
<sequence>MKKLFAIISIIIIILVGTTAYQLVKKDKYNLVLEIDQDKPLKESLSVLPVSNNPFFKLYLKFRNDGKDIKAGNYELRGKFNIIELVSMLESGKSKVFKFTIIEGNTVKNVIDKLVANGKGTRENFDKAFKEIDFPYPTPDNNFEGYLYPETYFIPESYDEKAIINIFLKEFLKKFPVENYPDKDEFYQKLIMASILEREAAVESEKPIMASVFYNRMNKNMYLAADSTVNFVFNYEKKRIYYKDLKVDSPYNTYKNKGLPPAPICNPTVSSVEAAYHPADTEYLFFVTKGGGEHFFSKTYEEHLEFQKINDFKNSSLLARFLNE</sequence>
<dbReference type="Gene3D" id="3.30.1490.480">
    <property type="entry name" value="Endolytic murein transglycosylase"/>
    <property type="match status" value="1"/>
</dbReference>